<dbReference type="SUPFAM" id="SSF101082">
    <property type="entry name" value="Typo IV secretion system protein TraC"/>
    <property type="match status" value="1"/>
</dbReference>
<proteinExistence type="predicted"/>
<evidence type="ECO:0000256" key="1">
    <source>
        <dbReference type="SAM" id="Coils"/>
    </source>
</evidence>
<accession>A0ABY2UP25</accession>
<sequence length="289" mass="30635">MSIEFQRRLNILSGASPVLAPARAWKLSFNQIAVRSKRLFLAGAVSFCAIASGAHAQGVPTIDGTQLGQLLAQLEHMANDLNVQLEQVATMRQELETQISQLTNLEDQLLSLVEGNGLGQLLATIEDFERLKGIIEQPIASLDQIRAGNFTGAFREGSAAASRIGSVLGDAGFSSERLSSLSSSPKPSDNNLATQAGASAMLSVAAEESHAEAGQSLERIQTMVGHIDDQDGLKSAVDLNTRVTAELGIILTQIWRLEAAAGVSAGQLGVVDAATLAEERRFRTMAVDE</sequence>
<dbReference type="Proteomes" id="UP000305041">
    <property type="component" value="Unassembled WGS sequence"/>
</dbReference>
<reference evidence="2 3" key="1">
    <citation type="submission" date="2019-05" db="EMBL/GenBank/DDBJ databases">
        <title>Draft genome sequence of Pelagicola sp. DSW4-44.</title>
        <authorList>
            <person name="Oh J."/>
        </authorList>
    </citation>
    <scope>NUCLEOTIDE SEQUENCE [LARGE SCALE GENOMIC DNA]</scope>
    <source>
        <strain evidence="2 3">DSW4-44</strain>
    </source>
</reference>
<dbReference type="Gene3D" id="1.20.58.430">
    <property type="entry name" value="Type IV secretion system, VirB5-domain"/>
    <property type="match status" value="1"/>
</dbReference>
<dbReference type="InterPro" id="IPR014158">
    <property type="entry name" value="T4SS_VirB5"/>
</dbReference>
<comment type="caution">
    <text evidence="2">The sequence shown here is derived from an EMBL/GenBank/DDBJ whole genome shotgun (WGS) entry which is preliminary data.</text>
</comment>
<dbReference type="InterPro" id="IPR023220">
    <property type="entry name" value="T4SS_VirB5-domain"/>
</dbReference>
<dbReference type="EMBL" id="VAUA01000015">
    <property type="protein sequence ID" value="TLP55480.1"/>
    <property type="molecule type" value="Genomic_DNA"/>
</dbReference>
<dbReference type="Pfam" id="PF07996">
    <property type="entry name" value="T4SS"/>
    <property type="match status" value="1"/>
</dbReference>
<evidence type="ECO:0000313" key="2">
    <source>
        <dbReference type="EMBL" id="TLP55480.1"/>
    </source>
</evidence>
<gene>
    <name evidence="2" type="ORF">FEE96_22430</name>
</gene>
<feature type="coiled-coil region" evidence="1">
    <location>
        <begin position="71"/>
        <end position="112"/>
    </location>
</feature>
<evidence type="ECO:0000313" key="3">
    <source>
        <dbReference type="Proteomes" id="UP000305041"/>
    </source>
</evidence>
<keyword evidence="1" id="KW-0175">Coiled coil</keyword>
<protein>
    <recommendedName>
        <fullName evidence="4">Conjugal transfer protein TraF</fullName>
    </recommendedName>
</protein>
<name>A0ABY2UP25_9RHOB</name>
<keyword evidence="3" id="KW-1185">Reference proteome</keyword>
<evidence type="ECO:0008006" key="4">
    <source>
        <dbReference type="Google" id="ProtNLM"/>
    </source>
</evidence>
<organism evidence="2 3">
    <name type="scientific">Parasedimentitalea maritima</name>
    <dbReference type="NCBI Taxonomy" id="2578117"/>
    <lineage>
        <taxon>Bacteria</taxon>
        <taxon>Pseudomonadati</taxon>
        <taxon>Pseudomonadota</taxon>
        <taxon>Alphaproteobacteria</taxon>
        <taxon>Rhodobacterales</taxon>
        <taxon>Paracoccaceae</taxon>
        <taxon>Parasedimentitalea</taxon>
    </lineage>
</organism>